<dbReference type="InterPro" id="IPR036881">
    <property type="entry name" value="Glyco_hydro_3_C_sf"/>
</dbReference>
<protein>
    <recommendedName>
        <fullName evidence="3">beta-N-acetylhexosaminidase</fullName>
        <ecNumber evidence="3">3.2.1.52</ecNumber>
    </recommendedName>
</protein>
<evidence type="ECO:0000313" key="8">
    <source>
        <dbReference type="EMBL" id="MBC9812884.1"/>
    </source>
</evidence>
<dbReference type="Pfam" id="PF00933">
    <property type="entry name" value="Glyco_hydro_3"/>
    <property type="match status" value="1"/>
</dbReference>
<gene>
    <name evidence="8" type="ORF">H9Y05_10420</name>
</gene>
<dbReference type="GO" id="GO:0004563">
    <property type="term" value="F:beta-N-acetylhexosaminidase activity"/>
    <property type="evidence" value="ECO:0007669"/>
    <property type="project" value="UniProtKB-EC"/>
</dbReference>
<comment type="caution">
    <text evidence="8">The sequence shown here is derived from an EMBL/GenBank/DDBJ whole genome shotgun (WGS) entry which is preliminary data.</text>
</comment>
<dbReference type="PANTHER" id="PTHR30480">
    <property type="entry name" value="BETA-HEXOSAMINIDASE-RELATED"/>
    <property type="match status" value="1"/>
</dbReference>
<evidence type="ECO:0000256" key="2">
    <source>
        <dbReference type="ARBA" id="ARBA00005336"/>
    </source>
</evidence>
<keyword evidence="5" id="KW-0326">Glycosidase</keyword>
<dbReference type="Gene3D" id="3.40.710.10">
    <property type="entry name" value="DD-peptidase/beta-lactamase superfamily"/>
    <property type="match status" value="1"/>
</dbReference>
<sequence length="963" mass="106050">MNKRFKISLFLLVAAVIPLLLSFFHVRGKVNPAASWADEKLTTLTLEQKIGQFFMVAAYPAKGDGHMNEIEKIIKENGVGSVIWFPVNKENYLKYAEKLQKTSSLPLLYGLDAEWGVSMRMENEDRFPYAYSVGAANDLKLSEELAEMMAYECAELGFQFNFSPVADVNSNPNNPVIGFRSFGDDSVQVGKQVAAFVRGFEKSGVYSSIKHFPGHGDTDVDSHYGLPTINKSLSELMNSDWIPFAEGIKAGATSVMVGHLNVPSLDPSGTPGSLSKIIIHDYLKGKLGFKGLVISDALNMKAVSEKYGKGEVAVKAFEAGCDILVYSENVGEAIQAIKKKVESGAITEKEINERCLKILKLKEKSFIKPVKGKAYTKGERDWACYRTFEKSTALLKNEKNQLPLGDLSKKILHISIGSVPEEFNSLSDEYAPITHTNYSFKEIESGAFKPKTEGYATIIVTVHATTVRPKDNVGMPGNLNAVFQQLPTTTNNTVVVFGNPLALSNNYDFSNIHSLIVAYENNRYVQNRVAQMIFGAVPFSGRLTTAAGTHFGKGAGLDTKTNGRLKFSQPEEVGVDPKKLEEIDRIVEKAIAEKAFPGCQIVAAVDGKLFFRKNYGTHQYNNRKVNNDDVYDIASITKVAASTTALMKLQSEGKFSLDKKLSEYLPDLTAGYPMGSLKLREMLAHQAGLKAWIPFYKYTLLDGNLNPAWYVKSATGSDFNKVADHIYLKSQYADTIKKTILLQPLGTKKYLYSDLGYYFVKDIIEQESGKKLNIFLYDEVYAKMGLHRTLFNPNGIVDADKIVATEDDKIFRKQLIKGYVHDPGAAMIGGVGGHAGLFSNATELAALMQLFLNKGNYGGVQILDPKVVAEYTRVQFSGNRRGAGFDKPVLGTGGGTCDESASPESFGHSGFTGTLAWADPKNGLNYVFLSNRVYPDAENKKLISLGTRTEVQKVLNEALKTKK</sequence>
<dbReference type="GO" id="GO:0009254">
    <property type="term" value="P:peptidoglycan turnover"/>
    <property type="evidence" value="ECO:0007669"/>
    <property type="project" value="TreeGrafter"/>
</dbReference>
<dbReference type="PRINTS" id="PR00133">
    <property type="entry name" value="GLHYDRLASE3"/>
</dbReference>
<dbReference type="SUPFAM" id="SSF56601">
    <property type="entry name" value="beta-lactamase/transpeptidase-like"/>
    <property type="match status" value="1"/>
</dbReference>
<dbReference type="SUPFAM" id="SSF52279">
    <property type="entry name" value="Beta-D-glucan exohydrolase, C-terminal domain"/>
    <property type="match status" value="1"/>
</dbReference>
<dbReference type="Gene3D" id="3.40.50.1700">
    <property type="entry name" value="Glycoside hydrolase family 3 C-terminal domain"/>
    <property type="match status" value="1"/>
</dbReference>
<dbReference type="RefSeq" id="WP_216714243.1">
    <property type="nucleotide sequence ID" value="NZ_JACVEL010000006.1"/>
</dbReference>
<accession>A0A8J6PJN3</accession>
<organism evidence="8 9">
    <name type="scientific">Taishania pollutisoli</name>
    <dbReference type="NCBI Taxonomy" id="2766479"/>
    <lineage>
        <taxon>Bacteria</taxon>
        <taxon>Pseudomonadati</taxon>
        <taxon>Bacteroidota</taxon>
        <taxon>Flavobacteriia</taxon>
        <taxon>Flavobacteriales</taxon>
        <taxon>Crocinitomicaceae</taxon>
        <taxon>Taishania</taxon>
    </lineage>
</organism>
<dbReference type="InterPro" id="IPR001764">
    <property type="entry name" value="Glyco_hydro_3_N"/>
</dbReference>
<evidence type="ECO:0000256" key="5">
    <source>
        <dbReference type="ARBA" id="ARBA00023295"/>
    </source>
</evidence>
<evidence type="ECO:0000256" key="4">
    <source>
        <dbReference type="ARBA" id="ARBA00022801"/>
    </source>
</evidence>
<dbReference type="EMBL" id="JACVEL010000006">
    <property type="protein sequence ID" value="MBC9812884.1"/>
    <property type="molecule type" value="Genomic_DNA"/>
</dbReference>
<dbReference type="PANTHER" id="PTHR30480:SF13">
    <property type="entry name" value="BETA-HEXOSAMINIDASE"/>
    <property type="match status" value="1"/>
</dbReference>
<dbReference type="GO" id="GO:0005975">
    <property type="term" value="P:carbohydrate metabolic process"/>
    <property type="evidence" value="ECO:0007669"/>
    <property type="project" value="InterPro"/>
</dbReference>
<dbReference type="Pfam" id="PF00144">
    <property type="entry name" value="Beta-lactamase"/>
    <property type="match status" value="1"/>
</dbReference>
<name>A0A8J6PJN3_9FLAO</name>
<reference evidence="8" key="1">
    <citation type="submission" date="2020-09" db="EMBL/GenBank/DDBJ databases">
        <title>Taishania pollutisoli gen. nov., sp. nov., Isolated from Tetrabromobisphenol A-Contaminated Soil.</title>
        <authorList>
            <person name="Chen Q."/>
        </authorList>
    </citation>
    <scope>NUCLEOTIDE SEQUENCE</scope>
    <source>
        <strain evidence="8">CZZ-1</strain>
    </source>
</reference>
<dbReference type="SUPFAM" id="SSF51445">
    <property type="entry name" value="(Trans)glycosidases"/>
    <property type="match status" value="1"/>
</dbReference>
<evidence type="ECO:0000256" key="3">
    <source>
        <dbReference type="ARBA" id="ARBA00012663"/>
    </source>
</evidence>
<evidence type="ECO:0000313" key="9">
    <source>
        <dbReference type="Proteomes" id="UP000652681"/>
    </source>
</evidence>
<dbReference type="InterPro" id="IPR036962">
    <property type="entry name" value="Glyco_hydro_3_N_sf"/>
</dbReference>
<dbReference type="Gene3D" id="3.20.20.300">
    <property type="entry name" value="Glycoside hydrolase, family 3, N-terminal domain"/>
    <property type="match status" value="1"/>
</dbReference>
<dbReference type="InterPro" id="IPR012338">
    <property type="entry name" value="Beta-lactam/transpept-like"/>
</dbReference>
<comment type="similarity">
    <text evidence="2">Belongs to the glycosyl hydrolase 3 family.</text>
</comment>
<keyword evidence="4 8" id="KW-0378">Hydrolase</keyword>
<dbReference type="InterPro" id="IPR017853">
    <property type="entry name" value="GH"/>
</dbReference>
<dbReference type="AlphaFoldDB" id="A0A8J6PJN3"/>
<dbReference type="Proteomes" id="UP000652681">
    <property type="component" value="Unassembled WGS sequence"/>
</dbReference>
<keyword evidence="9" id="KW-1185">Reference proteome</keyword>
<proteinExistence type="inferred from homology"/>
<dbReference type="EC" id="3.2.1.52" evidence="3"/>
<evidence type="ECO:0000256" key="1">
    <source>
        <dbReference type="ARBA" id="ARBA00001231"/>
    </source>
</evidence>
<dbReference type="InterPro" id="IPR050226">
    <property type="entry name" value="NagZ_Beta-hexosaminidase"/>
</dbReference>
<comment type="catalytic activity">
    <reaction evidence="1">
        <text>Hydrolysis of terminal non-reducing N-acetyl-D-hexosamine residues in N-acetyl-beta-D-hexosaminides.</text>
        <dbReference type="EC" id="3.2.1.52"/>
    </reaction>
</comment>
<evidence type="ECO:0000259" key="6">
    <source>
        <dbReference type="Pfam" id="PF00144"/>
    </source>
</evidence>
<dbReference type="InterPro" id="IPR001466">
    <property type="entry name" value="Beta-lactam-related"/>
</dbReference>
<feature type="domain" description="Glycoside hydrolase family 3 N-terminal" evidence="7">
    <location>
        <begin position="45"/>
        <end position="360"/>
    </location>
</feature>
<evidence type="ECO:0000259" key="7">
    <source>
        <dbReference type="Pfam" id="PF00933"/>
    </source>
</evidence>
<feature type="domain" description="Beta-lactamase-related" evidence="6">
    <location>
        <begin position="583"/>
        <end position="940"/>
    </location>
</feature>